<dbReference type="InterPro" id="IPR006299">
    <property type="entry name" value="FlgC"/>
</dbReference>
<evidence type="ECO:0000256" key="4">
    <source>
        <dbReference type="ARBA" id="ARBA00023143"/>
    </source>
</evidence>
<evidence type="ECO:0000256" key="6">
    <source>
        <dbReference type="RuleBase" id="RU362062"/>
    </source>
</evidence>
<evidence type="ECO:0000256" key="1">
    <source>
        <dbReference type="ARBA" id="ARBA00004117"/>
    </source>
</evidence>
<comment type="subcellular location">
    <subcellularLocation>
        <location evidence="1 6">Bacterial flagellum basal body</location>
    </subcellularLocation>
</comment>
<dbReference type="InterPro" id="IPR001444">
    <property type="entry name" value="Flag_bb_rod_N"/>
</dbReference>
<accession>A0A857DLI8</accession>
<dbReference type="RefSeq" id="WP_019226129.1">
    <property type="nucleotide sequence ID" value="NZ_CP046996.1"/>
</dbReference>
<dbReference type="Pfam" id="PF00460">
    <property type="entry name" value="Flg_bb_rod"/>
    <property type="match status" value="1"/>
</dbReference>
<evidence type="ECO:0000256" key="3">
    <source>
        <dbReference type="ARBA" id="ARBA00017941"/>
    </source>
</evidence>
<reference evidence="9 10" key="1">
    <citation type="submission" date="2019-12" db="EMBL/GenBank/DDBJ databases">
        <title>Sequence classification of anaerobic respiratory reductive dehalogenases: First we see many, then we see few.</title>
        <authorList>
            <person name="Molenda O."/>
            <person name="Puentes Jacome L.A."/>
            <person name="Cao X."/>
            <person name="Nesbo C.L."/>
            <person name="Tang S."/>
            <person name="Morson N."/>
            <person name="Patron J."/>
            <person name="Lomheim L."/>
            <person name="Wishart D.S."/>
            <person name="Edwards E.A."/>
        </authorList>
    </citation>
    <scope>NUCLEOTIDE SEQUENCE [LARGE SCALE GENOMIC DNA]</scope>
    <source>
        <strain evidence="9 10">12DCA</strain>
    </source>
</reference>
<proteinExistence type="inferred from homology"/>
<protein>
    <recommendedName>
        <fullName evidence="3 6">Flagellar basal-body rod protein FlgC</fullName>
    </recommendedName>
</protein>
<evidence type="ECO:0000256" key="5">
    <source>
        <dbReference type="ARBA" id="ARBA00025933"/>
    </source>
</evidence>
<name>A0A857DLI8_9FIRM</name>
<dbReference type="GO" id="GO:0071978">
    <property type="term" value="P:bacterial-type flagellum-dependent swarming motility"/>
    <property type="evidence" value="ECO:0007669"/>
    <property type="project" value="TreeGrafter"/>
</dbReference>
<evidence type="ECO:0000259" key="8">
    <source>
        <dbReference type="Pfam" id="PF06429"/>
    </source>
</evidence>
<dbReference type="InterPro" id="IPR019776">
    <property type="entry name" value="Flagellar_basal_body_rod_CS"/>
</dbReference>
<feature type="domain" description="Flagellar basal body rod protein N-terminal" evidence="7">
    <location>
        <begin position="7"/>
        <end position="35"/>
    </location>
</feature>
<dbReference type="InterPro" id="IPR010930">
    <property type="entry name" value="Flg_bb/hook_C_dom"/>
</dbReference>
<evidence type="ECO:0000256" key="2">
    <source>
        <dbReference type="ARBA" id="ARBA00009677"/>
    </source>
</evidence>
<gene>
    <name evidence="9" type="primary">flgC</name>
    <name evidence="9" type="ORF">GQ588_11645</name>
</gene>
<dbReference type="GO" id="GO:0030694">
    <property type="term" value="C:bacterial-type flagellum basal body, rod"/>
    <property type="evidence" value="ECO:0007669"/>
    <property type="project" value="UniProtKB-UniRule"/>
</dbReference>
<keyword evidence="9" id="KW-0282">Flagellum</keyword>
<keyword evidence="9" id="KW-0969">Cilium</keyword>
<dbReference type="PANTHER" id="PTHR30435">
    <property type="entry name" value="FLAGELLAR PROTEIN"/>
    <property type="match status" value="1"/>
</dbReference>
<evidence type="ECO:0000313" key="9">
    <source>
        <dbReference type="EMBL" id="QHA01245.1"/>
    </source>
</evidence>
<keyword evidence="9" id="KW-0966">Cell projection</keyword>
<organism evidence="9 10">
    <name type="scientific">Dehalobacter restrictus</name>
    <dbReference type="NCBI Taxonomy" id="55583"/>
    <lineage>
        <taxon>Bacteria</taxon>
        <taxon>Bacillati</taxon>
        <taxon>Bacillota</taxon>
        <taxon>Clostridia</taxon>
        <taxon>Eubacteriales</taxon>
        <taxon>Desulfitobacteriaceae</taxon>
        <taxon>Dehalobacter</taxon>
    </lineage>
</organism>
<dbReference type="NCBIfam" id="TIGR01395">
    <property type="entry name" value="FlgC"/>
    <property type="match status" value="1"/>
</dbReference>
<evidence type="ECO:0000259" key="7">
    <source>
        <dbReference type="Pfam" id="PF00460"/>
    </source>
</evidence>
<feature type="domain" description="Flagellar basal-body/hook protein C-terminal" evidence="8">
    <location>
        <begin position="114"/>
        <end position="156"/>
    </location>
</feature>
<dbReference type="PANTHER" id="PTHR30435:SF2">
    <property type="entry name" value="FLAGELLAR BASAL-BODY ROD PROTEIN FLGC"/>
    <property type="match status" value="1"/>
</dbReference>
<keyword evidence="4 6" id="KW-0975">Bacterial flagellum</keyword>
<dbReference type="Pfam" id="PF06429">
    <property type="entry name" value="Flg_bbr_C"/>
    <property type="match status" value="1"/>
</dbReference>
<dbReference type="AlphaFoldDB" id="A0A857DLI8"/>
<dbReference type="PROSITE" id="PS00588">
    <property type="entry name" value="FLAGELLA_BB_ROD"/>
    <property type="match status" value="1"/>
</dbReference>
<dbReference type="Proteomes" id="UP000430508">
    <property type="component" value="Chromosome"/>
</dbReference>
<evidence type="ECO:0000313" key="10">
    <source>
        <dbReference type="Proteomes" id="UP000430508"/>
    </source>
</evidence>
<comment type="subunit">
    <text evidence="5 6">The basal body constitutes a major portion of the flagellar organelle and consists of four rings (L,P,S, and M) mounted on a central rod. The rod consists of about 26 subunits of FlgG in the distal portion, and FlgB, FlgC and FlgF are thought to build up the proximal portion of the rod with about 6 subunits each.</text>
</comment>
<sequence>MGLFTGMNISASGLTAQKLRLDLISNNIANINTTNTGQTTAAGNPIPYQREVAVFSSRPSEKDFAGVFKDARTSLSGEGVQVTAVIQDDNEFRLEYDPDNPDAAQTAEDGIPVGYVRYPNVTLVAEMVDMISANRSYEANVTALNASKSMASTALEIGKG</sequence>
<comment type="similarity">
    <text evidence="2">Belongs to the flagella basal body rod proteins family.</text>
</comment>
<dbReference type="EMBL" id="CP046996">
    <property type="protein sequence ID" value="QHA01245.1"/>
    <property type="molecule type" value="Genomic_DNA"/>
</dbReference>